<dbReference type="PANTHER" id="PTHR21393">
    <property type="entry name" value="MITOCHONDRIAL 28S RIBOSOMAL PROTEIN S27"/>
    <property type="match status" value="1"/>
</dbReference>
<keyword evidence="3" id="KW-1185">Reference proteome</keyword>
<gene>
    <name evidence="2" type="ORF">OXX778_LOCUS14404</name>
</gene>
<dbReference type="Pfam" id="PF10037">
    <property type="entry name" value="MRP-S27"/>
    <property type="match status" value="1"/>
</dbReference>
<evidence type="ECO:0000313" key="2">
    <source>
        <dbReference type="EMBL" id="CAF0960155.1"/>
    </source>
</evidence>
<evidence type="ECO:0000313" key="3">
    <source>
        <dbReference type="Proteomes" id="UP000663879"/>
    </source>
</evidence>
<dbReference type="EMBL" id="CAJNOC010002961">
    <property type="protein sequence ID" value="CAF0960155.1"/>
    <property type="molecule type" value="Genomic_DNA"/>
</dbReference>
<comment type="subcellular location">
    <subcellularLocation>
        <location evidence="1">Mitochondrion</location>
    </subcellularLocation>
</comment>
<proteinExistence type="predicted"/>
<dbReference type="PANTHER" id="PTHR21393:SF0">
    <property type="entry name" value="SMALL RIBOSOMAL SUBUNIT PROTEIN MS27"/>
    <property type="match status" value="1"/>
</dbReference>
<accession>A0A814E1P8</accession>
<name>A0A814E1P8_9BILA</name>
<dbReference type="AlphaFoldDB" id="A0A814E1P8"/>
<sequence>MYQISLNCLKNKGLLLKNPTNTINWKGIRTFLTENYYCFEQWDKYLMSDVVKKVGPVNQFSIAINDKITNKGLVTPLDMDILATKLVHVNNIQELEFIENLFSNFRKTQPALYIRDSMHYSFVRNYMDLNQSDRLLQILKLKYKYGLFLDSYTANMLMDTFIKQNDYKKAALTAHEIMLQENSENELTQAACLLSCLKSIQSGHNYVQVEETKEDTKEKKNKRLVYFLRKEYNDEHFDLKSIQKLNGKTVYFSSSNAKSADQILVNNLKMFGLLHLGNFRKAVDLFEINVVKNSGKIFKFVLDEFKKENQELVASEEKDDSLNYSLDKWTNFEKLVETNLEKHVMNKDLETCIKEVEVYLENVKKSQIPRDIEDQNKLFNKWNNEQEGELEQQLKNFAIDQKKQSILKRLDDLEKQEEILRFFEKRQEIIDSYYGKGFTTEYPSDIPIEPEESIFKAKYERHFKPWPKYMNRPKSSYEISKTRANKLESLKKIYLNENTTTLNESTNKA</sequence>
<evidence type="ECO:0000256" key="1">
    <source>
        <dbReference type="ARBA" id="ARBA00004173"/>
    </source>
</evidence>
<dbReference type="GO" id="GO:0005739">
    <property type="term" value="C:mitochondrion"/>
    <property type="evidence" value="ECO:0007669"/>
    <property type="project" value="UniProtKB-SubCell"/>
</dbReference>
<dbReference type="InterPro" id="IPR034913">
    <property type="entry name" value="mS27/PTCD2"/>
</dbReference>
<dbReference type="OrthoDB" id="19830at2759"/>
<organism evidence="2 3">
    <name type="scientific">Brachionus calyciflorus</name>
    <dbReference type="NCBI Taxonomy" id="104777"/>
    <lineage>
        <taxon>Eukaryota</taxon>
        <taxon>Metazoa</taxon>
        <taxon>Spiralia</taxon>
        <taxon>Gnathifera</taxon>
        <taxon>Rotifera</taxon>
        <taxon>Eurotatoria</taxon>
        <taxon>Monogononta</taxon>
        <taxon>Pseudotrocha</taxon>
        <taxon>Ploima</taxon>
        <taxon>Brachionidae</taxon>
        <taxon>Brachionus</taxon>
    </lineage>
</organism>
<reference evidence="2" key="1">
    <citation type="submission" date="2021-02" db="EMBL/GenBank/DDBJ databases">
        <authorList>
            <person name="Nowell W R."/>
        </authorList>
    </citation>
    <scope>NUCLEOTIDE SEQUENCE</scope>
    <source>
        <strain evidence="2">Ploen Becks lab</strain>
    </source>
</reference>
<evidence type="ECO:0008006" key="4">
    <source>
        <dbReference type="Google" id="ProtNLM"/>
    </source>
</evidence>
<dbReference type="InterPro" id="IPR019266">
    <property type="entry name" value="Ribosomal_mS27"/>
</dbReference>
<comment type="caution">
    <text evidence="2">The sequence shown here is derived from an EMBL/GenBank/DDBJ whole genome shotgun (WGS) entry which is preliminary data.</text>
</comment>
<dbReference type="Proteomes" id="UP000663879">
    <property type="component" value="Unassembled WGS sequence"/>
</dbReference>
<protein>
    <recommendedName>
        <fullName evidence="4">Mitochondrial 28S ribosomal protein S27</fullName>
    </recommendedName>
</protein>